<dbReference type="InterPro" id="IPR036236">
    <property type="entry name" value="Znf_C2H2_sf"/>
</dbReference>
<accession>A0AAW0VTC3</accession>
<proteinExistence type="predicted"/>
<dbReference type="PROSITE" id="PS50157">
    <property type="entry name" value="ZINC_FINGER_C2H2_2"/>
    <property type="match status" value="1"/>
</dbReference>
<keyword evidence="3 5" id="KW-0863">Zinc-finger</keyword>
<dbReference type="PROSITE" id="PS00028">
    <property type="entry name" value="ZINC_FINGER_C2H2_1"/>
    <property type="match status" value="1"/>
</dbReference>
<dbReference type="Gene3D" id="3.30.160.60">
    <property type="entry name" value="Classic Zinc Finger"/>
    <property type="match status" value="1"/>
</dbReference>
<dbReference type="Pfam" id="PF00096">
    <property type="entry name" value="zf-C2H2"/>
    <property type="match status" value="1"/>
</dbReference>
<sequence>DELARHRRSHSGVKPYRCQVCDKRFSRSDHLAKHHKVHRRDRVLALYGPPTNALPARRPRPAPPLSAHARPHSPTPTHITHQPIPSVVHTIQFRSARPIRVCQ</sequence>
<evidence type="ECO:0000256" key="5">
    <source>
        <dbReference type="PROSITE-ProRule" id="PRU00042"/>
    </source>
</evidence>
<keyword evidence="9" id="KW-1185">Reference proteome</keyword>
<comment type="caution">
    <text evidence="8">The sequence shown here is derived from an EMBL/GenBank/DDBJ whole genome shotgun (WGS) entry which is preliminary data.</text>
</comment>
<keyword evidence="4" id="KW-0862">Zinc</keyword>
<dbReference type="SMART" id="SM00355">
    <property type="entry name" value="ZnF_C2H2"/>
    <property type="match status" value="1"/>
</dbReference>
<dbReference type="SUPFAM" id="SSF57667">
    <property type="entry name" value="beta-beta-alpha zinc fingers"/>
    <property type="match status" value="1"/>
</dbReference>
<evidence type="ECO:0000256" key="2">
    <source>
        <dbReference type="ARBA" id="ARBA00022737"/>
    </source>
</evidence>
<evidence type="ECO:0000256" key="3">
    <source>
        <dbReference type="ARBA" id="ARBA00022771"/>
    </source>
</evidence>
<keyword evidence="1" id="KW-0479">Metal-binding</keyword>
<dbReference type="FunFam" id="3.30.160.60:FF:000624">
    <property type="entry name" value="zinc finger protein 697"/>
    <property type="match status" value="1"/>
</dbReference>
<evidence type="ECO:0000313" key="8">
    <source>
        <dbReference type="EMBL" id="KAK8720070.1"/>
    </source>
</evidence>
<evidence type="ECO:0000313" key="9">
    <source>
        <dbReference type="Proteomes" id="UP001445076"/>
    </source>
</evidence>
<feature type="domain" description="C2H2-type" evidence="7">
    <location>
        <begin position="16"/>
        <end position="43"/>
    </location>
</feature>
<dbReference type="AlphaFoldDB" id="A0AAW0VTC3"/>
<name>A0AAW0VTC3_CHEQU</name>
<organism evidence="8 9">
    <name type="scientific">Cherax quadricarinatus</name>
    <name type="common">Australian red claw crayfish</name>
    <dbReference type="NCBI Taxonomy" id="27406"/>
    <lineage>
        <taxon>Eukaryota</taxon>
        <taxon>Metazoa</taxon>
        <taxon>Ecdysozoa</taxon>
        <taxon>Arthropoda</taxon>
        <taxon>Crustacea</taxon>
        <taxon>Multicrustacea</taxon>
        <taxon>Malacostraca</taxon>
        <taxon>Eumalacostraca</taxon>
        <taxon>Eucarida</taxon>
        <taxon>Decapoda</taxon>
        <taxon>Pleocyemata</taxon>
        <taxon>Astacidea</taxon>
        <taxon>Parastacoidea</taxon>
        <taxon>Parastacidae</taxon>
        <taxon>Cherax</taxon>
    </lineage>
</organism>
<feature type="compositionally biased region" description="Low complexity" evidence="6">
    <location>
        <begin position="75"/>
        <end position="85"/>
    </location>
</feature>
<dbReference type="PANTHER" id="PTHR23235">
    <property type="entry name" value="KRUEPPEL-LIKE TRANSCRIPTION FACTOR"/>
    <property type="match status" value="1"/>
</dbReference>
<evidence type="ECO:0000256" key="1">
    <source>
        <dbReference type="ARBA" id="ARBA00022723"/>
    </source>
</evidence>
<dbReference type="EMBL" id="JARKIK010000907">
    <property type="protein sequence ID" value="KAK8720070.1"/>
    <property type="molecule type" value="Genomic_DNA"/>
</dbReference>
<protein>
    <recommendedName>
        <fullName evidence="7">C2H2-type domain-containing protein</fullName>
    </recommendedName>
</protein>
<reference evidence="8 9" key="1">
    <citation type="journal article" date="2024" name="BMC Genomics">
        <title>Genome assembly of redclaw crayfish (Cherax quadricarinatus) provides insights into its immune adaptation and hypoxia tolerance.</title>
        <authorList>
            <person name="Liu Z."/>
            <person name="Zheng J."/>
            <person name="Li H."/>
            <person name="Fang K."/>
            <person name="Wang S."/>
            <person name="He J."/>
            <person name="Zhou D."/>
            <person name="Weng S."/>
            <person name="Chi M."/>
            <person name="Gu Z."/>
            <person name="He J."/>
            <person name="Li F."/>
            <person name="Wang M."/>
        </authorList>
    </citation>
    <scope>NUCLEOTIDE SEQUENCE [LARGE SCALE GENOMIC DNA]</scope>
    <source>
        <strain evidence="8">ZL_2023a</strain>
    </source>
</reference>
<dbReference type="Proteomes" id="UP001445076">
    <property type="component" value="Unassembled WGS sequence"/>
</dbReference>
<evidence type="ECO:0000256" key="4">
    <source>
        <dbReference type="ARBA" id="ARBA00022833"/>
    </source>
</evidence>
<dbReference type="GO" id="GO:0008270">
    <property type="term" value="F:zinc ion binding"/>
    <property type="evidence" value="ECO:0007669"/>
    <property type="project" value="UniProtKB-KW"/>
</dbReference>
<evidence type="ECO:0000256" key="6">
    <source>
        <dbReference type="SAM" id="MobiDB-lite"/>
    </source>
</evidence>
<feature type="non-terminal residue" evidence="8">
    <location>
        <position position="1"/>
    </location>
</feature>
<evidence type="ECO:0000259" key="7">
    <source>
        <dbReference type="PROSITE" id="PS50157"/>
    </source>
</evidence>
<gene>
    <name evidence="8" type="ORF">OTU49_013601</name>
</gene>
<dbReference type="InterPro" id="IPR013087">
    <property type="entry name" value="Znf_C2H2_type"/>
</dbReference>
<feature type="region of interest" description="Disordered" evidence="6">
    <location>
        <begin position="48"/>
        <end position="85"/>
    </location>
</feature>
<keyword evidence="2" id="KW-0677">Repeat</keyword>
<dbReference type="PANTHER" id="PTHR23235:SF120">
    <property type="entry name" value="KRUPPEL-LIKE FACTOR 15"/>
    <property type="match status" value="1"/>
</dbReference>
<dbReference type="GO" id="GO:0000981">
    <property type="term" value="F:DNA-binding transcription factor activity, RNA polymerase II-specific"/>
    <property type="evidence" value="ECO:0007669"/>
    <property type="project" value="TreeGrafter"/>
</dbReference>
<dbReference type="GO" id="GO:0000978">
    <property type="term" value="F:RNA polymerase II cis-regulatory region sequence-specific DNA binding"/>
    <property type="evidence" value="ECO:0007669"/>
    <property type="project" value="TreeGrafter"/>
</dbReference>